<dbReference type="EMBL" id="VDGT01000032">
    <property type="protein sequence ID" value="TNM24596.1"/>
    <property type="molecule type" value="Genomic_DNA"/>
</dbReference>
<comment type="caution">
    <text evidence="1">The sequence shown here is derived from an EMBL/GenBank/DDBJ whole genome shotgun (WGS) entry which is preliminary data.</text>
</comment>
<protein>
    <submittedName>
        <fullName evidence="1">Uncharacterized protein</fullName>
    </submittedName>
</protein>
<dbReference type="AlphaFoldDB" id="A0A5C4UM02"/>
<dbReference type="OrthoDB" id="6941322at2"/>
<gene>
    <name evidence="1" type="ORF">FH715_27085</name>
</gene>
<proteinExistence type="predicted"/>
<organism evidence="1 2">
    <name type="scientific">Streptomyces sedi</name>
    <dbReference type="NCBI Taxonomy" id="555059"/>
    <lineage>
        <taxon>Bacteria</taxon>
        <taxon>Bacillati</taxon>
        <taxon>Actinomycetota</taxon>
        <taxon>Actinomycetes</taxon>
        <taxon>Kitasatosporales</taxon>
        <taxon>Streptomycetaceae</taxon>
        <taxon>Streptomyces</taxon>
    </lineage>
</organism>
<dbReference type="RefSeq" id="WP_139649987.1">
    <property type="nucleotide sequence ID" value="NZ_BAAAZS010000082.1"/>
</dbReference>
<keyword evidence="2" id="KW-1185">Reference proteome</keyword>
<evidence type="ECO:0000313" key="1">
    <source>
        <dbReference type="EMBL" id="TNM24596.1"/>
    </source>
</evidence>
<dbReference type="Proteomes" id="UP000311713">
    <property type="component" value="Unassembled WGS sequence"/>
</dbReference>
<accession>A0A5C4UM02</accession>
<reference evidence="1 2" key="1">
    <citation type="submission" date="2019-06" db="EMBL/GenBank/DDBJ databases">
        <title>Draft genome of Streptomyces sedi sp. JCM16909.</title>
        <authorList>
            <person name="Klykleung N."/>
            <person name="Tanasupawat S."/>
            <person name="Kudo T."/>
            <person name="Yuki M."/>
            <person name="Ohkuma M."/>
        </authorList>
    </citation>
    <scope>NUCLEOTIDE SEQUENCE [LARGE SCALE GENOMIC DNA]</scope>
    <source>
        <strain evidence="1 2">JCM 16909</strain>
    </source>
</reference>
<evidence type="ECO:0000313" key="2">
    <source>
        <dbReference type="Proteomes" id="UP000311713"/>
    </source>
</evidence>
<name>A0A5C4UM02_9ACTN</name>
<sequence length="146" mass="16299">MSESLHIPMWVGKRLIGLEDILAAVPSNNWDWRLWDFFGTGQAPEGRPMAEFEQTVAETPEGFGFNWPELTEFAAELDQTHDCLLTAAHAHMGPTPAQVSDSNWDACLLVISAEDSTDWRLWARLDAKRNATLVSTWRGLAPCSEA</sequence>